<evidence type="ECO:0000259" key="2">
    <source>
        <dbReference type="SMART" id="SM00827"/>
    </source>
</evidence>
<dbReference type="PANTHER" id="PTHR45681">
    <property type="entry name" value="POLYKETIDE SYNTHASE 44-RELATED"/>
    <property type="match status" value="1"/>
</dbReference>
<dbReference type="Gene3D" id="3.40.366.10">
    <property type="entry name" value="Malonyl-Coenzyme A Acyl Carrier Protein, domain 2"/>
    <property type="match status" value="1"/>
</dbReference>
<organism evidence="3 4">
    <name type="scientific">Adineta steineri</name>
    <dbReference type="NCBI Taxonomy" id="433720"/>
    <lineage>
        <taxon>Eukaryota</taxon>
        <taxon>Metazoa</taxon>
        <taxon>Spiralia</taxon>
        <taxon>Gnathifera</taxon>
        <taxon>Rotifera</taxon>
        <taxon>Eurotatoria</taxon>
        <taxon>Bdelloidea</taxon>
        <taxon>Adinetida</taxon>
        <taxon>Adinetidae</taxon>
        <taxon>Adineta</taxon>
    </lineage>
</organism>
<proteinExistence type="predicted"/>
<dbReference type="OrthoDB" id="3799328at2759"/>
<evidence type="ECO:0000313" key="3">
    <source>
        <dbReference type="EMBL" id="CAF1373896.1"/>
    </source>
</evidence>
<sequence>LIAGNTIKSKQYFIFIFSNQNDDKAFLQRISQQLLLKRTVSYQHSAIFVFLNRQQLKEQINALLTEQASPGLSIISRSTKLLAQKICFVFSRQGPQWWAMGRQLYESEPLFNKWIHLIDAEITKINNGEWRLLEELIKKKNERESRINDTNIAQPTIFAIQVALAALLVSRNIYPSPIISHSAGDQAVAFVAGRLSLEEAVRVVYHRSRLQNCNTRQGGRMLAVSMSEEEVENKLLKDVEHLVCITIVNSRRLVKISGDEKTTDAIQQILSISYPNVFKACVRIENAFHHIK</sequence>
<name>A0A815J381_9BILA</name>
<gene>
    <name evidence="3" type="ORF">VCS650_LOCUS35016</name>
</gene>
<dbReference type="InterPro" id="IPR014043">
    <property type="entry name" value="Acyl_transferase_dom"/>
</dbReference>
<accession>A0A815J381</accession>
<dbReference type="EMBL" id="CAJNON010000767">
    <property type="protein sequence ID" value="CAF1373896.1"/>
    <property type="molecule type" value="Genomic_DNA"/>
</dbReference>
<feature type="domain" description="Malonyl-CoA:ACP transacylase (MAT)" evidence="2">
    <location>
        <begin position="89"/>
        <end position="292"/>
    </location>
</feature>
<dbReference type="Gene3D" id="3.30.70.3290">
    <property type="match status" value="1"/>
</dbReference>
<dbReference type="AlphaFoldDB" id="A0A815J381"/>
<dbReference type="SMART" id="SM00827">
    <property type="entry name" value="PKS_AT"/>
    <property type="match status" value="1"/>
</dbReference>
<dbReference type="InterPro" id="IPR001227">
    <property type="entry name" value="Ac_transferase_dom_sf"/>
</dbReference>
<dbReference type="InterPro" id="IPR050444">
    <property type="entry name" value="Polyketide_Synthase"/>
</dbReference>
<dbReference type="SUPFAM" id="SSF52151">
    <property type="entry name" value="FabD/lysophospholipase-like"/>
    <property type="match status" value="1"/>
</dbReference>
<dbReference type="InterPro" id="IPR016035">
    <property type="entry name" value="Acyl_Trfase/lysoPLipase"/>
</dbReference>
<dbReference type="Proteomes" id="UP000663891">
    <property type="component" value="Unassembled WGS sequence"/>
</dbReference>
<dbReference type="PANTHER" id="PTHR45681:SF6">
    <property type="entry name" value="POLYKETIDE SYNTHASE 37"/>
    <property type="match status" value="1"/>
</dbReference>
<feature type="non-terminal residue" evidence="3">
    <location>
        <position position="292"/>
    </location>
</feature>
<evidence type="ECO:0000313" key="4">
    <source>
        <dbReference type="Proteomes" id="UP000663891"/>
    </source>
</evidence>
<dbReference type="GO" id="GO:0016740">
    <property type="term" value="F:transferase activity"/>
    <property type="evidence" value="ECO:0007669"/>
    <property type="project" value="UniProtKB-KW"/>
</dbReference>
<protein>
    <recommendedName>
        <fullName evidence="2">Malonyl-CoA:ACP transacylase (MAT) domain-containing protein</fullName>
    </recommendedName>
</protein>
<evidence type="ECO:0000256" key="1">
    <source>
        <dbReference type="ARBA" id="ARBA00022679"/>
    </source>
</evidence>
<reference evidence="3" key="1">
    <citation type="submission" date="2021-02" db="EMBL/GenBank/DDBJ databases">
        <authorList>
            <person name="Nowell W R."/>
        </authorList>
    </citation>
    <scope>NUCLEOTIDE SEQUENCE</scope>
</reference>
<comment type="caution">
    <text evidence="3">The sequence shown here is derived from an EMBL/GenBank/DDBJ whole genome shotgun (WGS) entry which is preliminary data.</text>
</comment>
<keyword evidence="1" id="KW-0808">Transferase</keyword>
<dbReference type="Pfam" id="PF00698">
    <property type="entry name" value="Acyl_transf_1"/>
    <property type="match status" value="1"/>
</dbReference>